<protein>
    <submittedName>
        <fullName evidence="2">Uncharacterized protein</fullName>
    </submittedName>
</protein>
<dbReference type="Proteomes" id="UP000003250">
    <property type="component" value="Unassembled WGS sequence"/>
</dbReference>
<proteinExistence type="predicted"/>
<organism evidence="2 3">
    <name type="scientific">Mesorhizobium alhagi CCNWXJ12-2</name>
    <dbReference type="NCBI Taxonomy" id="1107882"/>
    <lineage>
        <taxon>Bacteria</taxon>
        <taxon>Pseudomonadati</taxon>
        <taxon>Pseudomonadota</taxon>
        <taxon>Alphaproteobacteria</taxon>
        <taxon>Hyphomicrobiales</taxon>
        <taxon>Phyllobacteriaceae</taxon>
        <taxon>Allomesorhizobium</taxon>
    </lineage>
</organism>
<keyword evidence="3" id="KW-1185">Reference proteome</keyword>
<evidence type="ECO:0000313" key="3">
    <source>
        <dbReference type="Proteomes" id="UP000003250"/>
    </source>
</evidence>
<feature type="region of interest" description="Disordered" evidence="1">
    <location>
        <begin position="28"/>
        <end position="59"/>
    </location>
</feature>
<evidence type="ECO:0000256" key="1">
    <source>
        <dbReference type="SAM" id="MobiDB-lite"/>
    </source>
</evidence>
<name>H0HWS4_9HYPH</name>
<dbReference type="EMBL" id="AHAM01000189">
    <property type="protein sequence ID" value="EHK54817.1"/>
    <property type="molecule type" value="Genomic_DNA"/>
</dbReference>
<sequence>MTHKAQIGIAGAAWSGAEIASVRAPAGRDALDEAPESIPAKLSAIGDRGPACNREGGRR</sequence>
<dbReference type="AlphaFoldDB" id="H0HWS4"/>
<reference evidence="2 3" key="1">
    <citation type="journal article" date="2012" name="J. Bacteriol.">
        <title>Draft Genome Sequence of Mesorhizobium alhagi CCNWXJ12-2T, a Novel Salt-Resistant Species Isolated from the Desert of Northwestern China.</title>
        <authorList>
            <person name="Zhou M."/>
            <person name="Chen W."/>
            <person name="Chen H."/>
            <person name="Wei G."/>
        </authorList>
    </citation>
    <scope>NUCLEOTIDE SEQUENCE [LARGE SCALE GENOMIC DNA]</scope>
    <source>
        <strain evidence="2 3">CCNWXJ12-2</strain>
    </source>
</reference>
<accession>H0HWS4</accession>
<evidence type="ECO:0000313" key="2">
    <source>
        <dbReference type="EMBL" id="EHK54817.1"/>
    </source>
</evidence>
<gene>
    <name evidence="2" type="ORF">MAXJ12_23367</name>
</gene>